<keyword evidence="3" id="KW-0964">Secreted</keyword>
<comment type="subcellular location">
    <subcellularLocation>
        <location evidence="1">Secreted</location>
    </subcellularLocation>
</comment>
<dbReference type="EMBL" id="MF094727">
    <property type="protein sequence ID" value="AWG41986.1"/>
    <property type="molecule type" value="mRNA"/>
</dbReference>
<comment type="similarity">
    <text evidence="2">Belongs to the heparin-binding growth factors family.</text>
</comment>
<organism evidence="4">
    <name type="scientific">Ctenopharyngodon idella</name>
    <name type="common">Grass carp</name>
    <name type="synonym">Leuciscus idella</name>
    <dbReference type="NCBI Taxonomy" id="7959"/>
    <lineage>
        <taxon>Eukaryota</taxon>
        <taxon>Metazoa</taxon>
        <taxon>Chordata</taxon>
        <taxon>Craniata</taxon>
        <taxon>Vertebrata</taxon>
        <taxon>Euteleostomi</taxon>
        <taxon>Actinopterygii</taxon>
        <taxon>Neopterygii</taxon>
        <taxon>Teleostei</taxon>
        <taxon>Ostariophysi</taxon>
        <taxon>Cypriniformes</taxon>
        <taxon>Xenocyprididae</taxon>
        <taxon>Xenocypridinae</taxon>
        <taxon>Ctenopharyngodon</taxon>
    </lineage>
</organism>
<dbReference type="InterPro" id="IPR008996">
    <property type="entry name" value="IL1/FGF"/>
</dbReference>
<evidence type="ECO:0000256" key="1">
    <source>
        <dbReference type="ARBA" id="ARBA00004613"/>
    </source>
</evidence>
<name>A0A3S5GFE4_CTEID</name>
<dbReference type="GO" id="GO:0005576">
    <property type="term" value="C:extracellular region"/>
    <property type="evidence" value="ECO:0007669"/>
    <property type="project" value="UniProtKB-SubCell"/>
</dbReference>
<evidence type="ECO:0000256" key="3">
    <source>
        <dbReference type="ARBA" id="ARBA00022525"/>
    </source>
</evidence>
<accession>A0A3S5GFE4</accession>
<dbReference type="InterPro" id="IPR002209">
    <property type="entry name" value="Fibroblast_GF_fam"/>
</dbReference>
<proteinExistence type="evidence at transcript level"/>
<dbReference type="AlphaFoldDB" id="A0A3S5GFE4"/>
<dbReference type="PANTHER" id="PTHR11486">
    <property type="entry name" value="FIBROBLAST GROWTH FACTOR"/>
    <property type="match status" value="1"/>
</dbReference>
<evidence type="ECO:0000256" key="2">
    <source>
        <dbReference type="ARBA" id="ARBA00007936"/>
    </source>
</evidence>
<protein>
    <submittedName>
        <fullName evidence="4">Fibroblast growth factors 21</fullName>
    </submittedName>
</protein>
<dbReference type="SMART" id="SM00442">
    <property type="entry name" value="FGF"/>
    <property type="match status" value="1"/>
</dbReference>
<dbReference type="SMR" id="A0A3S5GFE4"/>
<dbReference type="CDD" id="cd23310">
    <property type="entry name" value="beta-trefoil_FGF19-like"/>
    <property type="match status" value="1"/>
</dbReference>
<sequence length="187" mass="21250">MYIPAQNVLLPFSTQVRERLLYTENRLQGLFLEMNPDGSVRGSPVERQNCVLELRSVKAGETVIKSVATSLYLCVDDEDNLKGQLQYSEKDCTFQEMLLEDGYSNFLSPHNHFPVSLLSKKSGQKHGGPFSRFLPIMNTVAVRGEDSQKQEVKEYNQDINLDSDDPLGMRHNSHIQTLFSPSMHTKK</sequence>
<dbReference type="Gene3D" id="2.80.10.50">
    <property type="match status" value="1"/>
</dbReference>
<dbReference type="SUPFAM" id="SSF50353">
    <property type="entry name" value="Cytokine"/>
    <property type="match status" value="1"/>
</dbReference>
<dbReference type="GO" id="GO:0008083">
    <property type="term" value="F:growth factor activity"/>
    <property type="evidence" value="ECO:0007669"/>
    <property type="project" value="InterPro"/>
</dbReference>
<evidence type="ECO:0000313" key="4">
    <source>
        <dbReference type="EMBL" id="AWG41986.1"/>
    </source>
</evidence>
<reference evidence="4" key="1">
    <citation type="submission" date="2017-05" db="EMBL/GenBank/DDBJ databases">
        <authorList>
            <person name="He J."/>
            <person name="Huang L."/>
            <person name="Wu B."/>
        </authorList>
    </citation>
    <scope>NUCLEOTIDE SEQUENCE</scope>
</reference>
<dbReference type="Pfam" id="PF00167">
    <property type="entry name" value="FGF"/>
    <property type="match status" value="1"/>
</dbReference>